<comment type="subcellular location">
    <subcellularLocation>
        <location evidence="1">Cell membrane</location>
        <topology evidence="1">Multi-pass membrane protein</topology>
    </subcellularLocation>
    <subcellularLocation>
        <location evidence="7">Membrane</location>
        <topology evidence="7">Multi-pass membrane protein</topology>
    </subcellularLocation>
</comment>
<feature type="transmembrane region" description="Helical" evidence="8">
    <location>
        <begin position="112"/>
        <end position="132"/>
    </location>
</feature>
<dbReference type="PRINTS" id="PR01434">
    <property type="entry name" value="NADHDHGNASE5"/>
</dbReference>
<comment type="similarity">
    <text evidence="2">Belongs to the CPA3 antiporters (TC 2.A.63) subunit D family.</text>
</comment>
<sequence length="494" mass="55169">MISMQLPLYILLLLLMAAVIIPLITKELNLKSKVVIIGTLLITGSMMLYTFVGVWRNGSYLYNIGNWGQKIGIQFNIDIFSTFMSLFIIILSLIIIIYSLKDIEHEISADQISLYYSLIFLLILGMVGITITNDLFNTYVFMEILAITSCAIISIKRYKENYMASFKYLMLNTLGSLSFLFGVALLYMVTGYLNLVEINIIINEVWRLYPTNLLLALGLMITGLAIKAAVFPLHIWLPDAHSSAPTPSSALLSGLVVKVYIFTAMKLLFRAIGLQIINEIDIPRFITYFAALGMILGSVFAIGQKDIKRLLAYSSVAQIGYIFLGIGIGTEQGLAAGLFHVITHGLMKSLLFLSAGAIIYKTGKRDIRTFQGIGYQMPITMILFTIGALGMIGIPGLNGFMSKWYLGFAVLQINQPIFLVIILISSFLNAMYYMPIIITAFLMGNDEKKEEMRFEELPKSMIIPMIFIGFLCIATGFFPQLIMNVVQRAVPTFL</sequence>
<keyword evidence="6 8" id="KW-0472">Membrane</keyword>
<accession>A0A4V2T4U9</accession>
<dbReference type="PANTHER" id="PTHR42703:SF1">
    <property type="entry name" value="NA(+)_H(+) ANTIPORTER SUBUNIT D1"/>
    <property type="match status" value="1"/>
</dbReference>
<feature type="transmembrane region" description="Helical" evidence="8">
    <location>
        <begin position="249"/>
        <end position="273"/>
    </location>
</feature>
<keyword evidence="5 8" id="KW-1133">Transmembrane helix</keyword>
<feature type="transmembrane region" description="Helical" evidence="8">
    <location>
        <begin position="168"/>
        <end position="193"/>
    </location>
</feature>
<evidence type="ECO:0000313" key="11">
    <source>
        <dbReference type="Proteomes" id="UP000295504"/>
    </source>
</evidence>
<feature type="transmembrane region" description="Helical" evidence="8">
    <location>
        <begin position="34"/>
        <end position="55"/>
    </location>
</feature>
<reference evidence="10 11" key="1">
    <citation type="submission" date="2019-03" db="EMBL/GenBank/DDBJ databases">
        <title>Genomic Encyclopedia of Type Strains, Phase IV (KMG-IV): sequencing the most valuable type-strain genomes for metagenomic binning, comparative biology and taxonomic classification.</title>
        <authorList>
            <person name="Goeker M."/>
        </authorList>
    </citation>
    <scope>NUCLEOTIDE SEQUENCE [LARGE SCALE GENOMIC DNA]</scope>
    <source>
        <strain evidence="10 11">DSM 100013</strain>
    </source>
</reference>
<evidence type="ECO:0000256" key="4">
    <source>
        <dbReference type="ARBA" id="ARBA00022692"/>
    </source>
</evidence>
<gene>
    <name evidence="10" type="ORF">EDD79_100359</name>
</gene>
<protein>
    <submittedName>
        <fullName evidence="10">Multisubunit sodium/proton antiporter MrpD subunit</fullName>
    </submittedName>
</protein>
<evidence type="ECO:0000256" key="2">
    <source>
        <dbReference type="ARBA" id="ARBA00005346"/>
    </source>
</evidence>
<dbReference type="Pfam" id="PF00361">
    <property type="entry name" value="Proton_antipo_M"/>
    <property type="match status" value="1"/>
</dbReference>
<keyword evidence="11" id="KW-1185">Reference proteome</keyword>
<feature type="transmembrane region" description="Helical" evidence="8">
    <location>
        <begin position="462"/>
        <end position="482"/>
    </location>
</feature>
<feature type="transmembrane region" description="Helical" evidence="8">
    <location>
        <begin position="6"/>
        <end position="25"/>
    </location>
</feature>
<dbReference type="InterPro" id="IPR050586">
    <property type="entry name" value="CPA3_Na-H_Antiporter_D"/>
</dbReference>
<feature type="transmembrane region" description="Helical" evidence="8">
    <location>
        <begin position="138"/>
        <end position="156"/>
    </location>
</feature>
<keyword evidence="4 7" id="KW-0812">Transmembrane</keyword>
<feature type="transmembrane region" description="Helical" evidence="8">
    <location>
        <begin position="417"/>
        <end position="442"/>
    </location>
</feature>
<dbReference type="Proteomes" id="UP000295504">
    <property type="component" value="Unassembled WGS sequence"/>
</dbReference>
<evidence type="ECO:0000256" key="6">
    <source>
        <dbReference type="ARBA" id="ARBA00023136"/>
    </source>
</evidence>
<feature type="transmembrane region" description="Helical" evidence="8">
    <location>
        <begin position="75"/>
        <end position="100"/>
    </location>
</feature>
<evidence type="ECO:0000256" key="7">
    <source>
        <dbReference type="RuleBase" id="RU000320"/>
    </source>
</evidence>
<evidence type="ECO:0000256" key="3">
    <source>
        <dbReference type="ARBA" id="ARBA00022475"/>
    </source>
</evidence>
<comment type="caution">
    <text evidence="10">The sequence shown here is derived from an EMBL/GenBank/DDBJ whole genome shotgun (WGS) entry which is preliminary data.</text>
</comment>
<proteinExistence type="inferred from homology"/>
<organism evidence="10 11">
    <name type="scientific">Serpentinicella alkaliphila</name>
    <dbReference type="NCBI Taxonomy" id="1734049"/>
    <lineage>
        <taxon>Bacteria</taxon>
        <taxon>Bacillati</taxon>
        <taxon>Bacillota</taxon>
        <taxon>Clostridia</taxon>
        <taxon>Peptostreptococcales</taxon>
        <taxon>Natronincolaceae</taxon>
        <taxon>Serpentinicella</taxon>
    </lineage>
</organism>
<feature type="domain" description="NADH:quinone oxidoreductase/Mrp antiporter transmembrane" evidence="9">
    <location>
        <begin position="133"/>
        <end position="428"/>
    </location>
</feature>
<dbReference type="GO" id="GO:0005886">
    <property type="term" value="C:plasma membrane"/>
    <property type="evidence" value="ECO:0007669"/>
    <property type="project" value="UniProtKB-SubCell"/>
</dbReference>
<feature type="transmembrane region" description="Helical" evidence="8">
    <location>
        <begin position="372"/>
        <end position="397"/>
    </location>
</feature>
<feature type="transmembrane region" description="Helical" evidence="8">
    <location>
        <begin position="213"/>
        <end position="237"/>
    </location>
</feature>
<evidence type="ECO:0000256" key="1">
    <source>
        <dbReference type="ARBA" id="ARBA00004651"/>
    </source>
</evidence>
<dbReference type="EMBL" id="SLYC01000003">
    <property type="protein sequence ID" value="TCQ06634.1"/>
    <property type="molecule type" value="Genomic_DNA"/>
</dbReference>
<evidence type="ECO:0000259" key="9">
    <source>
        <dbReference type="Pfam" id="PF00361"/>
    </source>
</evidence>
<feature type="transmembrane region" description="Helical" evidence="8">
    <location>
        <begin position="285"/>
        <end position="303"/>
    </location>
</feature>
<name>A0A4V2T4U9_9FIRM</name>
<dbReference type="AlphaFoldDB" id="A0A4V2T4U9"/>
<evidence type="ECO:0000313" key="10">
    <source>
        <dbReference type="EMBL" id="TCQ06634.1"/>
    </source>
</evidence>
<evidence type="ECO:0000256" key="5">
    <source>
        <dbReference type="ARBA" id="ARBA00022989"/>
    </source>
</evidence>
<evidence type="ECO:0000256" key="8">
    <source>
        <dbReference type="SAM" id="Phobius"/>
    </source>
</evidence>
<keyword evidence="3" id="KW-1003">Cell membrane</keyword>
<dbReference type="InterPro" id="IPR001750">
    <property type="entry name" value="ND/Mrp_TM"/>
</dbReference>
<dbReference type="PANTHER" id="PTHR42703">
    <property type="entry name" value="NADH DEHYDROGENASE"/>
    <property type="match status" value="1"/>
</dbReference>